<dbReference type="SFLD" id="SFLDG01135">
    <property type="entry name" value="C1.5.6:_HAD__Beta-PGM__Phospha"/>
    <property type="match status" value="1"/>
</dbReference>
<proteinExistence type="inferred from homology"/>
<dbReference type="GO" id="GO:0006281">
    <property type="term" value="P:DNA repair"/>
    <property type="evidence" value="ECO:0007669"/>
    <property type="project" value="TreeGrafter"/>
</dbReference>
<dbReference type="SFLD" id="SFLDS00003">
    <property type="entry name" value="Haloacid_Dehalogenase"/>
    <property type="match status" value="1"/>
</dbReference>
<dbReference type="GO" id="GO:0008967">
    <property type="term" value="F:phosphoglycolate phosphatase activity"/>
    <property type="evidence" value="ECO:0007669"/>
    <property type="project" value="TreeGrafter"/>
</dbReference>
<dbReference type="Pfam" id="PF13419">
    <property type="entry name" value="HAD_2"/>
    <property type="match status" value="1"/>
</dbReference>
<dbReference type="Gene3D" id="3.40.50.1000">
    <property type="entry name" value="HAD superfamily/HAD-like"/>
    <property type="match status" value="1"/>
</dbReference>
<dbReference type="NCBIfam" id="TIGR01509">
    <property type="entry name" value="HAD-SF-IA-v3"/>
    <property type="match status" value="1"/>
</dbReference>
<dbReference type="PANTHER" id="PTHR43434">
    <property type="entry name" value="PHOSPHOGLYCOLATE PHOSPHATASE"/>
    <property type="match status" value="1"/>
</dbReference>
<name>A0A7J3UY46_9CREN</name>
<keyword evidence="2" id="KW-0378">Hydrolase</keyword>
<evidence type="ECO:0000313" key="2">
    <source>
        <dbReference type="EMBL" id="HHI48785.1"/>
    </source>
</evidence>
<comment type="similarity">
    <text evidence="1">Belongs to the HAD-like hydrolase superfamily.</text>
</comment>
<dbReference type="AlphaFoldDB" id="A0A7J3UY46"/>
<dbReference type="NCBIfam" id="TIGR01549">
    <property type="entry name" value="HAD-SF-IA-v1"/>
    <property type="match status" value="1"/>
</dbReference>
<dbReference type="SUPFAM" id="SSF56784">
    <property type="entry name" value="HAD-like"/>
    <property type="match status" value="1"/>
</dbReference>
<dbReference type="PRINTS" id="PR00413">
    <property type="entry name" value="HADHALOGNASE"/>
</dbReference>
<dbReference type="PANTHER" id="PTHR43434:SF1">
    <property type="entry name" value="PHOSPHOGLYCOLATE PHOSPHATASE"/>
    <property type="match status" value="1"/>
</dbReference>
<comment type="caution">
    <text evidence="2">The sequence shown here is derived from an EMBL/GenBank/DDBJ whole genome shotgun (WGS) entry which is preliminary data.</text>
</comment>
<organism evidence="2">
    <name type="scientific">Candidatus Methanosuratincola petrocarbonis</name>
    <name type="common">ex Vanwonterghem et al. 2016</name>
    <dbReference type="NCBI Taxonomy" id="1867261"/>
    <lineage>
        <taxon>Archaea</taxon>
        <taxon>Thermoproteota</taxon>
        <taxon>Methanosuratincolia</taxon>
        <taxon>Candidatus Methanomethylicales</taxon>
        <taxon>Candidatus Methanomethylicaceae</taxon>
        <taxon>Candidatus Methanosuratincola (ex Vanwonterghem et al. 2016)</taxon>
    </lineage>
</organism>
<dbReference type="Gene3D" id="1.10.150.240">
    <property type="entry name" value="Putative phosphatase, domain 2"/>
    <property type="match status" value="1"/>
</dbReference>
<dbReference type="InterPro" id="IPR050155">
    <property type="entry name" value="HAD-like_hydrolase_sf"/>
</dbReference>
<dbReference type="EMBL" id="DRVT01000015">
    <property type="protein sequence ID" value="HHI48785.1"/>
    <property type="molecule type" value="Genomic_DNA"/>
</dbReference>
<reference evidence="2" key="1">
    <citation type="journal article" date="2020" name="mSystems">
        <title>Genome- and Community-Level Interaction Insights into Carbon Utilization and Element Cycling Functions of Hydrothermarchaeota in Hydrothermal Sediment.</title>
        <authorList>
            <person name="Zhou Z."/>
            <person name="Liu Y."/>
            <person name="Xu W."/>
            <person name="Pan J."/>
            <person name="Luo Z.H."/>
            <person name="Li M."/>
        </authorList>
    </citation>
    <scope>NUCLEOTIDE SEQUENCE [LARGE SCALE GENOMIC DNA]</scope>
    <source>
        <strain evidence="2">SpSt-1038</strain>
    </source>
</reference>
<gene>
    <name evidence="2" type="ORF">ENL91_01285</name>
</gene>
<protein>
    <submittedName>
        <fullName evidence="2">HAD family hydrolase</fullName>
    </submittedName>
</protein>
<dbReference type="InterPro" id="IPR006439">
    <property type="entry name" value="HAD-SF_hydro_IA"/>
</dbReference>
<dbReference type="SFLD" id="SFLDG01129">
    <property type="entry name" value="C1.5:_HAD__Beta-PGM__Phosphata"/>
    <property type="match status" value="1"/>
</dbReference>
<dbReference type="InterPro" id="IPR023198">
    <property type="entry name" value="PGP-like_dom2"/>
</dbReference>
<dbReference type="InterPro" id="IPR023214">
    <property type="entry name" value="HAD_sf"/>
</dbReference>
<accession>A0A7J3UY46</accession>
<sequence length="221" mass="24432">MRAVIFDMDGVLVNFNIDSRKIKSEIIEYFEEKGFPSGALSPALPFSKIKEEVERHFSLKGMSRDEILEILRAAEGMAVEHEVEAAKTTRLLPGAKEALSELKSMGLRLAVFTYNNSKAVRLALERLGVEGYFDAVVSRDQVENPKPSPCHLRRVLELLGVSANEALVVGDSEMDIKPAKELGVKVAAITTGVRTEEELRAHSPDYIVDGLPEVVEIVRRG</sequence>
<evidence type="ECO:0000256" key="1">
    <source>
        <dbReference type="ARBA" id="ARBA00007958"/>
    </source>
</evidence>
<dbReference type="InterPro" id="IPR041492">
    <property type="entry name" value="HAD_2"/>
</dbReference>
<dbReference type="InterPro" id="IPR036412">
    <property type="entry name" value="HAD-like_sf"/>
</dbReference>